<evidence type="ECO:0008006" key="4">
    <source>
        <dbReference type="Google" id="ProtNLM"/>
    </source>
</evidence>
<evidence type="ECO:0000313" key="3">
    <source>
        <dbReference type="Proteomes" id="UP000053941"/>
    </source>
</evidence>
<proteinExistence type="predicted"/>
<keyword evidence="1" id="KW-0732">Signal</keyword>
<evidence type="ECO:0000313" key="2">
    <source>
        <dbReference type="EMBL" id="KRO30440.1"/>
    </source>
</evidence>
<comment type="caution">
    <text evidence="2">The sequence shown here is derived from an EMBL/GenBank/DDBJ whole genome shotgun (WGS) entry which is preliminary data.</text>
</comment>
<accession>A0A0R2NX05</accession>
<reference evidence="2 3" key="1">
    <citation type="submission" date="2015-10" db="EMBL/GenBank/DDBJ databases">
        <title>Metagenome-Assembled Genomes uncover a global brackish microbiome.</title>
        <authorList>
            <person name="Hugerth L.W."/>
            <person name="Larsson J."/>
            <person name="Alneberg J."/>
            <person name="Lindh M.V."/>
            <person name="Legrand C."/>
            <person name="Pinhassi J."/>
            <person name="Andersson A.F."/>
        </authorList>
    </citation>
    <scope>NUCLEOTIDE SEQUENCE [LARGE SCALE GENOMIC DNA]</scope>
    <source>
        <strain evidence="2">BACL2 MAG-120802-bin41</strain>
    </source>
</reference>
<organism evidence="2 3">
    <name type="scientific">Actinobacteria bacterium BACL2 MAG-120802-bin41</name>
    <dbReference type="NCBI Taxonomy" id="1655568"/>
    <lineage>
        <taxon>Bacteria</taxon>
        <taxon>Bacillati</taxon>
        <taxon>Actinomycetota</taxon>
        <taxon>Actinomycetes</taxon>
        <taxon>Actinomycetes incertae sedis</taxon>
        <taxon>ac1 cluster</taxon>
    </lineage>
</organism>
<dbReference type="Proteomes" id="UP000053941">
    <property type="component" value="Unassembled WGS sequence"/>
</dbReference>
<feature type="chain" id="PRO_5039233156" description="DUF3558 domain-containing protein" evidence="1">
    <location>
        <begin position="23"/>
        <end position="309"/>
    </location>
</feature>
<gene>
    <name evidence="2" type="ORF">ABR60_05115</name>
</gene>
<name>A0A0R2NX05_9ACTN</name>
<sequence>MKVKKSALLLIFSLLLTSCSSQQEVAAPELPSVPSNCADTEVLESILPRIAEAKYIETEWEPAEGTDLYAAYNAGGIACTYGLQEAEVGATILWAPDNKSLFSELTPNWVGFGQKEIDLPGIEEDAAYYLSEGIEDQGEYHIWSVNLLINGSWIQVGATFFNSLEDAIPVIQAAIDSLQRPKRAEVNKITGCYLAELPEDLYVFNVHYHDNNTISADFYYKNINSEPTKGLFLGTYTNGIARGFYSLSTSNGTSERELFLKGDKSGFITASAKLEKVGSIEKYVRPLDITWSEEIKYIPADECEALLRN</sequence>
<dbReference type="AlphaFoldDB" id="A0A0R2NX05"/>
<dbReference type="PROSITE" id="PS51257">
    <property type="entry name" value="PROKAR_LIPOPROTEIN"/>
    <property type="match status" value="1"/>
</dbReference>
<dbReference type="EMBL" id="LIAS01000120">
    <property type="protein sequence ID" value="KRO30440.1"/>
    <property type="molecule type" value="Genomic_DNA"/>
</dbReference>
<feature type="signal peptide" evidence="1">
    <location>
        <begin position="1"/>
        <end position="22"/>
    </location>
</feature>
<evidence type="ECO:0000256" key="1">
    <source>
        <dbReference type="SAM" id="SignalP"/>
    </source>
</evidence>
<protein>
    <recommendedName>
        <fullName evidence="4">DUF3558 domain-containing protein</fullName>
    </recommendedName>
</protein>